<sequence length="65" mass="6852">MINKHNDSRPLNRRVADAFLVGSGGAAGKYVGGHVAAALWHHTYDALSIALQVFEALARATGHLG</sequence>
<evidence type="ECO:0000313" key="1">
    <source>
        <dbReference type="EMBL" id="MER6982107.1"/>
    </source>
</evidence>
<organism evidence="1 2">
    <name type="scientific">Streptomyces carpinensis</name>
    <dbReference type="NCBI Taxonomy" id="66369"/>
    <lineage>
        <taxon>Bacteria</taxon>
        <taxon>Bacillati</taxon>
        <taxon>Actinomycetota</taxon>
        <taxon>Actinomycetes</taxon>
        <taxon>Kitasatosporales</taxon>
        <taxon>Streptomycetaceae</taxon>
        <taxon>Streptomyces</taxon>
    </lineage>
</organism>
<reference evidence="1 2" key="1">
    <citation type="submission" date="2024-06" db="EMBL/GenBank/DDBJ databases">
        <title>The Natural Products Discovery Center: Release of the First 8490 Sequenced Strains for Exploring Actinobacteria Biosynthetic Diversity.</title>
        <authorList>
            <person name="Kalkreuter E."/>
            <person name="Kautsar S.A."/>
            <person name="Yang D."/>
            <person name="Bader C.D."/>
            <person name="Teijaro C.N."/>
            <person name="Fluegel L."/>
            <person name="Davis C.M."/>
            <person name="Simpson J.R."/>
            <person name="Lauterbach L."/>
            <person name="Steele A.D."/>
            <person name="Gui C."/>
            <person name="Meng S."/>
            <person name="Li G."/>
            <person name="Viehrig K."/>
            <person name="Ye F."/>
            <person name="Su P."/>
            <person name="Kiefer A.F."/>
            <person name="Nichols A."/>
            <person name="Cepeda A.J."/>
            <person name="Yan W."/>
            <person name="Fan B."/>
            <person name="Jiang Y."/>
            <person name="Adhikari A."/>
            <person name="Zheng C.-J."/>
            <person name="Schuster L."/>
            <person name="Cowan T.M."/>
            <person name="Smanski M.J."/>
            <person name="Chevrette M.G."/>
            <person name="De Carvalho L.P.S."/>
            <person name="Shen B."/>
        </authorList>
    </citation>
    <scope>NUCLEOTIDE SEQUENCE [LARGE SCALE GENOMIC DNA]</scope>
    <source>
        <strain evidence="1 2">NPDC000634</strain>
    </source>
</reference>
<gene>
    <name evidence="1" type="ORF">ABT317_35335</name>
</gene>
<proteinExistence type="predicted"/>
<evidence type="ECO:0000313" key="2">
    <source>
        <dbReference type="Proteomes" id="UP001458415"/>
    </source>
</evidence>
<dbReference type="Proteomes" id="UP001458415">
    <property type="component" value="Unassembled WGS sequence"/>
</dbReference>
<dbReference type="RefSeq" id="WP_086722753.1">
    <property type="nucleotide sequence ID" value="NZ_MUBM01000016.1"/>
</dbReference>
<accession>A0ABV1WD96</accession>
<keyword evidence="2" id="KW-1185">Reference proteome</keyword>
<comment type="caution">
    <text evidence="1">The sequence shown here is derived from an EMBL/GenBank/DDBJ whole genome shotgun (WGS) entry which is preliminary data.</text>
</comment>
<dbReference type="EMBL" id="JBEPCU010000938">
    <property type="protein sequence ID" value="MER6982107.1"/>
    <property type="molecule type" value="Genomic_DNA"/>
</dbReference>
<protein>
    <submittedName>
        <fullName evidence="1">Uncharacterized protein</fullName>
    </submittedName>
</protein>
<name>A0ABV1WD96_9ACTN</name>